<name>A0A0E9U2L9_ANGAN</name>
<reference evidence="1" key="2">
    <citation type="journal article" date="2015" name="Fish Shellfish Immunol.">
        <title>Early steps in the European eel (Anguilla anguilla)-Vibrio vulnificus interaction in the gills: Role of the RtxA13 toxin.</title>
        <authorList>
            <person name="Callol A."/>
            <person name="Pajuelo D."/>
            <person name="Ebbesson L."/>
            <person name="Teles M."/>
            <person name="MacKenzie S."/>
            <person name="Amaro C."/>
        </authorList>
    </citation>
    <scope>NUCLEOTIDE SEQUENCE</scope>
</reference>
<dbReference type="EMBL" id="GBXM01048526">
    <property type="protein sequence ID" value="JAH60051.1"/>
    <property type="molecule type" value="Transcribed_RNA"/>
</dbReference>
<proteinExistence type="predicted"/>
<evidence type="ECO:0000313" key="1">
    <source>
        <dbReference type="EMBL" id="JAH60051.1"/>
    </source>
</evidence>
<reference evidence="1" key="1">
    <citation type="submission" date="2014-11" db="EMBL/GenBank/DDBJ databases">
        <authorList>
            <person name="Amaro Gonzalez C."/>
        </authorList>
    </citation>
    <scope>NUCLEOTIDE SEQUENCE</scope>
</reference>
<protein>
    <submittedName>
        <fullName evidence="1">Uncharacterized protein</fullName>
    </submittedName>
</protein>
<organism evidence="1">
    <name type="scientific">Anguilla anguilla</name>
    <name type="common">European freshwater eel</name>
    <name type="synonym">Muraena anguilla</name>
    <dbReference type="NCBI Taxonomy" id="7936"/>
    <lineage>
        <taxon>Eukaryota</taxon>
        <taxon>Metazoa</taxon>
        <taxon>Chordata</taxon>
        <taxon>Craniata</taxon>
        <taxon>Vertebrata</taxon>
        <taxon>Euteleostomi</taxon>
        <taxon>Actinopterygii</taxon>
        <taxon>Neopterygii</taxon>
        <taxon>Teleostei</taxon>
        <taxon>Anguilliformes</taxon>
        <taxon>Anguillidae</taxon>
        <taxon>Anguilla</taxon>
    </lineage>
</organism>
<accession>A0A0E9U2L9</accession>
<sequence>MTADRARTSPQSLWDVGKCGKSVFHGLPKTLWTRRAPPAADGDCVCGR</sequence>
<dbReference type="AlphaFoldDB" id="A0A0E9U2L9"/>